<evidence type="ECO:0000256" key="5">
    <source>
        <dbReference type="PROSITE-ProRule" id="PRU00146"/>
    </source>
</evidence>
<protein>
    <recommendedName>
        <fullName evidence="7">PHD-type domain-containing protein</fullName>
    </recommendedName>
</protein>
<evidence type="ECO:0000256" key="3">
    <source>
        <dbReference type="ARBA" id="ARBA00022771"/>
    </source>
</evidence>
<proteinExistence type="predicted"/>
<feature type="region of interest" description="Disordered" evidence="6">
    <location>
        <begin position="129"/>
        <end position="155"/>
    </location>
</feature>
<dbReference type="Gene3D" id="3.30.40.10">
    <property type="entry name" value="Zinc/RING finger domain, C3HC4 (zinc finger)"/>
    <property type="match status" value="1"/>
</dbReference>
<evidence type="ECO:0000259" key="7">
    <source>
        <dbReference type="PROSITE" id="PS50016"/>
    </source>
</evidence>
<evidence type="ECO:0000313" key="9">
    <source>
        <dbReference type="Proteomes" id="UP001190700"/>
    </source>
</evidence>
<evidence type="ECO:0000256" key="6">
    <source>
        <dbReference type="SAM" id="MobiDB-lite"/>
    </source>
</evidence>
<dbReference type="AlphaFoldDB" id="A0AAE0KNI3"/>
<dbReference type="InterPro" id="IPR019786">
    <property type="entry name" value="Zinc_finger_PHD-type_CS"/>
</dbReference>
<comment type="caution">
    <text evidence="8">The sequence shown here is derived from an EMBL/GenBank/DDBJ whole genome shotgun (WGS) entry which is preliminary data.</text>
</comment>
<dbReference type="GO" id="GO:0000785">
    <property type="term" value="C:chromatin"/>
    <property type="evidence" value="ECO:0007669"/>
    <property type="project" value="TreeGrafter"/>
</dbReference>
<dbReference type="InterPro" id="IPR011011">
    <property type="entry name" value="Znf_FYVE_PHD"/>
</dbReference>
<feature type="region of interest" description="Disordered" evidence="6">
    <location>
        <begin position="618"/>
        <end position="658"/>
    </location>
</feature>
<dbReference type="InterPro" id="IPR019787">
    <property type="entry name" value="Znf_PHD-finger"/>
</dbReference>
<dbReference type="PROSITE" id="PS01359">
    <property type="entry name" value="ZF_PHD_1"/>
    <property type="match status" value="1"/>
</dbReference>
<dbReference type="Proteomes" id="UP001190700">
    <property type="component" value="Unassembled WGS sequence"/>
</dbReference>
<evidence type="ECO:0000256" key="4">
    <source>
        <dbReference type="ARBA" id="ARBA00022833"/>
    </source>
</evidence>
<keyword evidence="3 5" id="KW-0863">Zinc-finger</keyword>
<sequence length="695" mass="78787">MSIPENDAPAISLKDTRAYQWARDCADKATSVTQVGPAELRQYFTDLNTVEQVLALGTITGAPYEVAVRWQELGLTFRGELCRVSRKEPMGRRFGSPAAVTRHFLMIQYYDGQSQEEFLENPKRSFFLRRRTPEHMRREAQRHEREQRRCQQDQRRLEQEALEALQLEQQDGEEQREEQERRQRQVEQDQRRLEQEALEALQLEQQEWEQKEDQERRQRQVEQRQREQIELGMRQGMSMENAAEGGIGVPTAAGAPAATVVPAAGGVPVARQERAHRSCQRKKTEFHFEQLLCATPQVSVRAFSNQVARSGEEERLFTKAINVLGSTFPMIRANMRETVENHNTALLLLGAEAVTVATYTVRPDMLCVHLFTTHDRRREQQFGGLLLAWLKRLASEKGLGYLLVGAISEPDVLSFWRRFGFTEVERHGQVLARYKCSMEAQTNRFQNTTLVAVAVQPDEGEVDSRVLKMQEAARLRSARGGRRGPYRRRAPPVRCHEGCESAEGSGSSQHADEFVEDGTACGVCHRTDDDENNDMLLCDGMGCDVALHLRCLDPPLSRLPDGDWHCPACEEEAREQHMRSSEALAAKSLATAQRLFGLESSKRNVERPSRLAIRNLEHQRKRARKHTSIEQSAGINLTEEVSEEEEFEPLQGSAQPVSTNTGCAVRGRLVDTSWPQGLNLGGMLGTSKQYPISIC</sequence>
<keyword evidence="9" id="KW-1185">Reference proteome</keyword>
<dbReference type="Pfam" id="PF00628">
    <property type="entry name" value="PHD"/>
    <property type="match status" value="1"/>
</dbReference>
<keyword evidence="2" id="KW-0479">Metal-binding</keyword>
<dbReference type="PANTHER" id="PTHR45915">
    <property type="entry name" value="TRANSCRIPTION INTERMEDIARY FACTOR"/>
    <property type="match status" value="1"/>
</dbReference>
<dbReference type="Gene3D" id="3.40.630.30">
    <property type="match status" value="1"/>
</dbReference>
<dbReference type="PANTHER" id="PTHR45915:SF2">
    <property type="entry name" value="TOUTATIS, ISOFORM E"/>
    <property type="match status" value="1"/>
</dbReference>
<reference evidence="8 9" key="1">
    <citation type="journal article" date="2015" name="Genome Biol. Evol.">
        <title>Comparative Genomics of a Bacterivorous Green Alga Reveals Evolutionary Causalities and Consequences of Phago-Mixotrophic Mode of Nutrition.</title>
        <authorList>
            <person name="Burns J.A."/>
            <person name="Paasch A."/>
            <person name="Narechania A."/>
            <person name="Kim E."/>
        </authorList>
    </citation>
    <scope>NUCLEOTIDE SEQUENCE [LARGE SCALE GENOMIC DNA]</scope>
    <source>
        <strain evidence="8 9">PLY_AMNH</strain>
    </source>
</reference>
<evidence type="ECO:0000313" key="8">
    <source>
        <dbReference type="EMBL" id="KAK3255062.1"/>
    </source>
</evidence>
<dbReference type="GO" id="GO:0005634">
    <property type="term" value="C:nucleus"/>
    <property type="evidence" value="ECO:0007669"/>
    <property type="project" value="UniProtKB-SubCell"/>
</dbReference>
<organism evidence="8 9">
    <name type="scientific">Cymbomonas tetramitiformis</name>
    <dbReference type="NCBI Taxonomy" id="36881"/>
    <lineage>
        <taxon>Eukaryota</taxon>
        <taxon>Viridiplantae</taxon>
        <taxon>Chlorophyta</taxon>
        <taxon>Pyramimonadophyceae</taxon>
        <taxon>Pyramimonadales</taxon>
        <taxon>Pyramimonadaceae</taxon>
        <taxon>Cymbomonas</taxon>
    </lineage>
</organism>
<dbReference type="InterPro" id="IPR013083">
    <property type="entry name" value="Znf_RING/FYVE/PHD"/>
</dbReference>
<dbReference type="InterPro" id="IPR016181">
    <property type="entry name" value="Acyl_CoA_acyltransferase"/>
</dbReference>
<dbReference type="GO" id="GO:0008270">
    <property type="term" value="F:zinc ion binding"/>
    <property type="evidence" value="ECO:0007669"/>
    <property type="project" value="UniProtKB-KW"/>
</dbReference>
<feature type="domain" description="PHD-type" evidence="7">
    <location>
        <begin position="518"/>
        <end position="572"/>
    </location>
</feature>
<comment type="subcellular location">
    <subcellularLocation>
        <location evidence="1">Nucleus</location>
    </subcellularLocation>
</comment>
<accession>A0AAE0KNI3</accession>
<feature type="compositionally biased region" description="Basic and acidic residues" evidence="6">
    <location>
        <begin position="131"/>
        <end position="155"/>
    </location>
</feature>
<dbReference type="SUPFAM" id="SSF55729">
    <property type="entry name" value="Acyl-CoA N-acyltransferases (Nat)"/>
    <property type="match status" value="1"/>
</dbReference>
<dbReference type="PROSITE" id="PS50016">
    <property type="entry name" value="ZF_PHD_2"/>
    <property type="match status" value="1"/>
</dbReference>
<dbReference type="EMBL" id="LGRX02022864">
    <property type="protein sequence ID" value="KAK3255062.1"/>
    <property type="molecule type" value="Genomic_DNA"/>
</dbReference>
<dbReference type="SUPFAM" id="SSF57903">
    <property type="entry name" value="FYVE/PHD zinc finger"/>
    <property type="match status" value="1"/>
</dbReference>
<keyword evidence="4" id="KW-0862">Zinc</keyword>
<dbReference type="InterPro" id="IPR001965">
    <property type="entry name" value="Znf_PHD"/>
</dbReference>
<name>A0AAE0KNI3_9CHLO</name>
<evidence type="ECO:0000256" key="1">
    <source>
        <dbReference type="ARBA" id="ARBA00004123"/>
    </source>
</evidence>
<dbReference type="SMART" id="SM00249">
    <property type="entry name" value="PHD"/>
    <property type="match status" value="1"/>
</dbReference>
<gene>
    <name evidence="8" type="ORF">CYMTET_35751</name>
</gene>
<evidence type="ECO:0000256" key="2">
    <source>
        <dbReference type="ARBA" id="ARBA00022723"/>
    </source>
</evidence>